<dbReference type="AlphaFoldDB" id="D7B9A3"/>
<geneLocation type="plasmid" evidence="3">
    <name>pNDAS01</name>
</geneLocation>
<evidence type="ECO:0000313" key="3">
    <source>
        <dbReference type="Proteomes" id="UP000002219"/>
    </source>
</evidence>
<dbReference type="Proteomes" id="UP000002219">
    <property type="component" value="Chromosome 2"/>
</dbReference>
<gene>
    <name evidence="2" type="ordered locus">Ndas_5381</name>
</gene>
<reference evidence="2 3" key="1">
    <citation type="journal article" date="2010" name="Stand. Genomic Sci.">
        <title>Complete genome sequence of Nocardiopsis dassonvillei type strain (IMRU 509).</title>
        <authorList>
            <person name="Sun H."/>
            <person name="Lapidus A."/>
            <person name="Nolan M."/>
            <person name="Lucas S."/>
            <person name="Del Rio T.G."/>
            <person name="Tice H."/>
            <person name="Cheng J.F."/>
            <person name="Tapia R."/>
            <person name="Han C."/>
            <person name="Goodwin L."/>
            <person name="Pitluck S."/>
            <person name="Pagani I."/>
            <person name="Ivanova N."/>
            <person name="Mavromatis K."/>
            <person name="Mikhailova N."/>
            <person name="Pati A."/>
            <person name="Chen A."/>
            <person name="Palaniappan K."/>
            <person name="Land M."/>
            <person name="Hauser L."/>
            <person name="Chang Y.J."/>
            <person name="Jeffries C.D."/>
            <person name="Djao O.D."/>
            <person name="Rohde M."/>
            <person name="Sikorski J."/>
            <person name="Goker M."/>
            <person name="Woyke T."/>
            <person name="Bristow J."/>
            <person name="Eisen J.A."/>
            <person name="Markowitz V."/>
            <person name="Hugenholtz P."/>
            <person name="Kyrpides N.C."/>
            <person name="Klenk H.P."/>
        </authorList>
    </citation>
    <scope>NUCLEOTIDE SEQUENCE [LARGE SCALE GENOMIC DNA]</scope>
    <source>
        <strain evidence="3">ATCC 23218 / DSM 43111 / CIP 107115 / JCM 7437 / KCTC 9190 / NBRC 14626 / NCTC 10488 / NRRL B-5397 / IMRU 509</strain>
        <plasmid evidence="3">Chromosome 2</plasmid>
    </source>
</reference>
<accession>D7B9A3</accession>
<dbReference type="InterPro" id="IPR045676">
    <property type="entry name" value="DUF6194"/>
</dbReference>
<protein>
    <recommendedName>
        <fullName evidence="1">DUF6194 domain-containing protein</fullName>
    </recommendedName>
</protein>
<dbReference type="eggNOG" id="COG2315">
    <property type="taxonomic scope" value="Bacteria"/>
</dbReference>
<feature type="domain" description="DUF6194" evidence="1">
    <location>
        <begin position="8"/>
        <end position="160"/>
    </location>
</feature>
<evidence type="ECO:0000313" key="2">
    <source>
        <dbReference type="EMBL" id="ADH70761.1"/>
    </source>
</evidence>
<sequence>MNVTLEHMSIEEITAFLEGLEGVLTLRPQPGDGSPELSWGDTFFYYAPDGVVPTATQPFATIVTKDYPDDRASRLDRPGVFRLNVAAGREAFVSWTGREPREPADPDADPSAADTVVAHPVYGGLGWLAVVNPGPRTGEAARELLRTAHGLARSRRERRTGAAPD</sequence>
<dbReference type="Pfam" id="PF19694">
    <property type="entry name" value="DUF6194"/>
    <property type="match status" value="1"/>
</dbReference>
<name>D7B9A3_NOCDD</name>
<keyword evidence="3" id="KW-1185">Reference proteome</keyword>
<evidence type="ECO:0000259" key="1">
    <source>
        <dbReference type="Pfam" id="PF19694"/>
    </source>
</evidence>
<organism evidence="2 3">
    <name type="scientific">Nocardiopsis dassonvillei (strain ATCC 23218 / DSM 43111 / CIP 107115 / JCM 7437 / KCTC 9190 / NBRC 14626 / NCTC 10488 / NRRL B-5397 / IMRU 509)</name>
    <name type="common">Actinomadura dassonvillei</name>
    <dbReference type="NCBI Taxonomy" id="446468"/>
    <lineage>
        <taxon>Bacteria</taxon>
        <taxon>Bacillati</taxon>
        <taxon>Actinomycetota</taxon>
        <taxon>Actinomycetes</taxon>
        <taxon>Streptosporangiales</taxon>
        <taxon>Nocardiopsidaceae</taxon>
        <taxon>Nocardiopsis</taxon>
    </lineage>
</organism>
<dbReference type="STRING" id="446468.Ndas_5381"/>
<dbReference type="EMBL" id="CP002041">
    <property type="protein sequence ID" value="ADH70761.1"/>
    <property type="molecule type" value="Genomic_DNA"/>
</dbReference>
<dbReference type="KEGG" id="nda:Ndas_5381"/>
<dbReference type="HOGENOM" id="CLU_141054_0_0_11"/>
<proteinExistence type="predicted"/>